<organism evidence="2 3">
    <name type="scientific">Phaeomoniella chlamydospora</name>
    <name type="common">Phaeoacremonium chlamydosporum</name>
    <dbReference type="NCBI Taxonomy" id="158046"/>
    <lineage>
        <taxon>Eukaryota</taxon>
        <taxon>Fungi</taxon>
        <taxon>Dikarya</taxon>
        <taxon>Ascomycota</taxon>
        <taxon>Pezizomycotina</taxon>
        <taxon>Eurotiomycetes</taxon>
        <taxon>Chaetothyriomycetidae</taxon>
        <taxon>Phaeomoniellales</taxon>
        <taxon>Phaeomoniellaceae</taxon>
        <taxon>Phaeomoniella</taxon>
    </lineage>
</organism>
<reference evidence="2 3" key="1">
    <citation type="submission" date="2015-05" db="EMBL/GenBank/DDBJ databases">
        <title>Distinctive expansion of gene families associated with plant cell wall degradation and secondary metabolism in the genomes of grapevine trunk pathogens.</title>
        <authorList>
            <person name="Lawrence D.P."/>
            <person name="Travadon R."/>
            <person name="Rolshausen P.E."/>
            <person name="Baumgartner K."/>
        </authorList>
    </citation>
    <scope>NUCLEOTIDE SEQUENCE [LARGE SCALE GENOMIC DNA]</scope>
    <source>
        <strain evidence="2">UCRPC4</strain>
    </source>
</reference>
<name>A0A0G2DVA6_PHACM</name>
<feature type="region of interest" description="Disordered" evidence="1">
    <location>
        <begin position="64"/>
        <end position="83"/>
    </location>
</feature>
<dbReference type="InterPro" id="IPR029063">
    <property type="entry name" value="SAM-dependent_MTases_sf"/>
</dbReference>
<reference evidence="2 3" key="2">
    <citation type="submission" date="2015-05" db="EMBL/GenBank/DDBJ databases">
        <authorList>
            <person name="Morales-Cruz A."/>
            <person name="Amrine K.C."/>
            <person name="Cantu D."/>
        </authorList>
    </citation>
    <scope>NUCLEOTIDE SEQUENCE [LARGE SCALE GENOMIC DNA]</scope>
    <source>
        <strain evidence="2">UCRPC4</strain>
    </source>
</reference>
<proteinExistence type="predicted"/>
<keyword evidence="3" id="KW-1185">Reference proteome</keyword>
<dbReference type="Pfam" id="PF13489">
    <property type="entry name" value="Methyltransf_23"/>
    <property type="match status" value="1"/>
</dbReference>
<feature type="compositionally biased region" description="Basic and acidic residues" evidence="1">
    <location>
        <begin position="68"/>
        <end position="80"/>
    </location>
</feature>
<dbReference type="Gene3D" id="3.40.50.150">
    <property type="entry name" value="Vaccinia Virus protein VP39"/>
    <property type="match status" value="1"/>
</dbReference>
<protein>
    <submittedName>
        <fullName evidence="2">Putative methyltransferase domain-containing protein</fullName>
    </submittedName>
</protein>
<accession>A0A0G2DVA6</accession>
<dbReference type="PANTHER" id="PTHR43591">
    <property type="entry name" value="METHYLTRANSFERASE"/>
    <property type="match status" value="1"/>
</dbReference>
<dbReference type="CDD" id="cd02440">
    <property type="entry name" value="AdoMet_MTases"/>
    <property type="match status" value="1"/>
</dbReference>
<dbReference type="SUPFAM" id="SSF53335">
    <property type="entry name" value="S-adenosyl-L-methionine-dependent methyltransferases"/>
    <property type="match status" value="1"/>
</dbReference>
<dbReference type="PANTHER" id="PTHR43591:SF10">
    <property type="entry name" value="ABC TRANSMEMBRANE TYPE-1 DOMAIN-CONTAINING PROTEIN-RELATED"/>
    <property type="match status" value="1"/>
</dbReference>
<dbReference type="GO" id="GO:0008168">
    <property type="term" value="F:methyltransferase activity"/>
    <property type="evidence" value="ECO:0007669"/>
    <property type="project" value="UniProtKB-KW"/>
</dbReference>
<dbReference type="EMBL" id="LCWF01000221">
    <property type="protein sequence ID" value="KKY14589.1"/>
    <property type="molecule type" value="Genomic_DNA"/>
</dbReference>
<sequence>MPPASSNSNSASVLLSLQRPLARKRSRSEVSNLDSAGASTKRNRITDYHGTLDLVPQIAYAIDSSGTNRDDTSETYHSDSDLEDTVSVSSSILEGTERYGRGFHNYEGAPYSIPTDEEEIDQQNRQHSRFVSSLKPFDVYDTRGLCLSPVPHGAKILDLGTGSGKLSIELGFTFPSCAIQGCDIAVIQECGGPNVVFQIWDFRRPDLWSKEQFDLILMRDLSFTISSWQDTMRLAFEHTKPGGYVEIAYVGLPKIPDGIEMPELRKWLTTVNEAATERGIHLVSPKDISSIVGKAGFEVTHHCQFHWPVLQEPDRLRGISADLVSHKLGMDDKGIQLAVLLRDIRNEIRKCSKDILYEVHVVSAQRPNDGIVYR</sequence>
<comment type="caution">
    <text evidence="2">The sequence shown here is derived from an EMBL/GenBank/DDBJ whole genome shotgun (WGS) entry which is preliminary data.</text>
</comment>
<keyword evidence="2" id="KW-0808">Transferase</keyword>
<gene>
    <name evidence="2" type="ORF">UCRPC4_g06699</name>
</gene>
<dbReference type="GO" id="GO:0032259">
    <property type="term" value="P:methylation"/>
    <property type="evidence" value="ECO:0007669"/>
    <property type="project" value="UniProtKB-KW"/>
</dbReference>
<dbReference type="Proteomes" id="UP000053317">
    <property type="component" value="Unassembled WGS sequence"/>
</dbReference>
<evidence type="ECO:0000256" key="1">
    <source>
        <dbReference type="SAM" id="MobiDB-lite"/>
    </source>
</evidence>
<evidence type="ECO:0000313" key="3">
    <source>
        <dbReference type="Proteomes" id="UP000053317"/>
    </source>
</evidence>
<evidence type="ECO:0000313" key="2">
    <source>
        <dbReference type="EMBL" id="KKY14589.1"/>
    </source>
</evidence>
<dbReference type="AlphaFoldDB" id="A0A0G2DVA6"/>
<keyword evidence="2" id="KW-0489">Methyltransferase</keyword>
<dbReference type="OrthoDB" id="10017101at2759"/>